<evidence type="ECO:0000256" key="1">
    <source>
        <dbReference type="ARBA" id="ARBA00004123"/>
    </source>
</evidence>
<proteinExistence type="inferred from homology"/>
<dbReference type="GO" id="GO:0006511">
    <property type="term" value="P:ubiquitin-dependent protein catabolic process"/>
    <property type="evidence" value="ECO:0007669"/>
    <property type="project" value="InterPro"/>
</dbReference>
<evidence type="ECO:0000313" key="6">
    <source>
        <dbReference type="EMBL" id="ODQ65067.1"/>
    </source>
</evidence>
<gene>
    <name evidence="6" type="ORF">NADFUDRAFT_46839</name>
</gene>
<dbReference type="STRING" id="857566.A0A1E3PJP7"/>
<comment type="similarity">
    <text evidence="2">Belongs to the SKP1 family.</text>
</comment>
<dbReference type="Gene3D" id="3.30.710.10">
    <property type="entry name" value="Potassium Channel Kv1.1, Chain A"/>
    <property type="match status" value="1"/>
</dbReference>
<dbReference type="Proteomes" id="UP000095009">
    <property type="component" value="Unassembled WGS sequence"/>
</dbReference>
<dbReference type="AlphaFoldDB" id="A0A1E3PJP7"/>
<dbReference type="InterPro" id="IPR001232">
    <property type="entry name" value="SKP1-like"/>
</dbReference>
<evidence type="ECO:0000256" key="4">
    <source>
        <dbReference type="ARBA" id="ARBA00023242"/>
    </source>
</evidence>
<dbReference type="Pfam" id="PF03931">
    <property type="entry name" value="Skp1_POZ"/>
    <property type="match status" value="1"/>
</dbReference>
<dbReference type="CDD" id="cd18321">
    <property type="entry name" value="BTB_POZ_EloC"/>
    <property type="match status" value="1"/>
</dbReference>
<comment type="subcellular location">
    <subcellularLocation>
        <location evidence="1">Nucleus</location>
    </subcellularLocation>
</comment>
<dbReference type="FunFam" id="3.30.710.10:FF:000035">
    <property type="entry name" value="Elongin C transcription elongation factor"/>
    <property type="match status" value="1"/>
</dbReference>
<evidence type="ECO:0000313" key="7">
    <source>
        <dbReference type="Proteomes" id="UP000095009"/>
    </source>
</evidence>
<dbReference type="EMBL" id="KV454410">
    <property type="protein sequence ID" value="ODQ65067.1"/>
    <property type="molecule type" value="Genomic_DNA"/>
</dbReference>
<keyword evidence="4" id="KW-0539">Nucleus</keyword>
<organism evidence="6 7">
    <name type="scientific">Nadsonia fulvescens var. elongata DSM 6958</name>
    <dbReference type="NCBI Taxonomy" id="857566"/>
    <lineage>
        <taxon>Eukaryota</taxon>
        <taxon>Fungi</taxon>
        <taxon>Dikarya</taxon>
        <taxon>Ascomycota</taxon>
        <taxon>Saccharomycotina</taxon>
        <taxon>Dipodascomycetes</taxon>
        <taxon>Dipodascales</taxon>
        <taxon>Dipodascales incertae sedis</taxon>
        <taxon>Nadsonia</taxon>
    </lineage>
</organism>
<dbReference type="InterPro" id="IPR016073">
    <property type="entry name" value="Skp1_comp_POZ"/>
</dbReference>
<reference evidence="6 7" key="1">
    <citation type="journal article" date="2016" name="Proc. Natl. Acad. Sci. U.S.A.">
        <title>Comparative genomics of biotechnologically important yeasts.</title>
        <authorList>
            <person name="Riley R."/>
            <person name="Haridas S."/>
            <person name="Wolfe K.H."/>
            <person name="Lopes M.R."/>
            <person name="Hittinger C.T."/>
            <person name="Goeker M."/>
            <person name="Salamov A.A."/>
            <person name="Wisecaver J.H."/>
            <person name="Long T.M."/>
            <person name="Calvey C.H."/>
            <person name="Aerts A.L."/>
            <person name="Barry K.W."/>
            <person name="Choi C."/>
            <person name="Clum A."/>
            <person name="Coughlan A.Y."/>
            <person name="Deshpande S."/>
            <person name="Douglass A.P."/>
            <person name="Hanson S.J."/>
            <person name="Klenk H.-P."/>
            <person name="LaButti K.M."/>
            <person name="Lapidus A."/>
            <person name="Lindquist E.A."/>
            <person name="Lipzen A.M."/>
            <person name="Meier-Kolthoff J.P."/>
            <person name="Ohm R.A."/>
            <person name="Otillar R.P."/>
            <person name="Pangilinan J.L."/>
            <person name="Peng Y."/>
            <person name="Rokas A."/>
            <person name="Rosa C.A."/>
            <person name="Scheuner C."/>
            <person name="Sibirny A.A."/>
            <person name="Slot J.C."/>
            <person name="Stielow J.B."/>
            <person name="Sun H."/>
            <person name="Kurtzman C.P."/>
            <person name="Blackwell M."/>
            <person name="Grigoriev I.V."/>
            <person name="Jeffries T.W."/>
        </authorList>
    </citation>
    <scope>NUCLEOTIDE SEQUENCE [LARGE SCALE GENOMIC DNA]</scope>
    <source>
        <strain evidence="6 7">DSM 6958</strain>
    </source>
</reference>
<sequence length="104" mass="11618">MDSEVVPSSKYVTLISGDGFEFIVTREAAFVSATLRGMLSVASNFEEAQTNRVLLENINATCLEKICEYMYYNLTYKDSVDVPDFDVPPEMALELLVAADYLNT</sequence>
<dbReference type="GO" id="GO:0005634">
    <property type="term" value="C:nucleus"/>
    <property type="evidence" value="ECO:0007669"/>
    <property type="project" value="UniProtKB-SubCell"/>
</dbReference>
<dbReference type="SMART" id="SM00512">
    <property type="entry name" value="Skp1"/>
    <property type="match status" value="1"/>
</dbReference>
<evidence type="ECO:0000259" key="5">
    <source>
        <dbReference type="Pfam" id="PF03931"/>
    </source>
</evidence>
<dbReference type="PANTHER" id="PTHR20648">
    <property type="entry name" value="ELONGIN-C"/>
    <property type="match status" value="1"/>
</dbReference>
<evidence type="ECO:0000256" key="2">
    <source>
        <dbReference type="ARBA" id="ARBA00009993"/>
    </source>
</evidence>
<dbReference type="InterPro" id="IPR039948">
    <property type="entry name" value="ELC1"/>
</dbReference>
<keyword evidence="7" id="KW-1185">Reference proteome</keyword>
<dbReference type="InterPro" id="IPR011333">
    <property type="entry name" value="SKP1/BTB/POZ_sf"/>
</dbReference>
<name>A0A1E3PJP7_9ASCO</name>
<dbReference type="SUPFAM" id="SSF54695">
    <property type="entry name" value="POZ domain"/>
    <property type="match status" value="1"/>
</dbReference>
<feature type="domain" description="SKP1 component POZ" evidence="5">
    <location>
        <begin position="11"/>
        <end position="73"/>
    </location>
</feature>
<evidence type="ECO:0000256" key="3">
    <source>
        <dbReference type="ARBA" id="ARBA00021347"/>
    </source>
</evidence>
<protein>
    <recommendedName>
        <fullName evidence="3">Elongin-C</fullName>
    </recommendedName>
</protein>
<dbReference type="OrthoDB" id="249087at2759"/>
<accession>A0A1E3PJP7</accession>